<keyword evidence="5 10" id="KW-0997">Cell inner membrane</keyword>
<gene>
    <name evidence="13" type="ORF">DF286_00670</name>
</gene>
<feature type="region of interest" description="Disordered" evidence="11">
    <location>
        <begin position="109"/>
        <end position="162"/>
    </location>
</feature>
<evidence type="ECO:0000256" key="10">
    <source>
        <dbReference type="RuleBase" id="RU362123"/>
    </source>
</evidence>
<dbReference type="GO" id="GO:0015891">
    <property type="term" value="P:siderophore transport"/>
    <property type="evidence" value="ECO:0007669"/>
    <property type="project" value="InterPro"/>
</dbReference>
<dbReference type="Gene3D" id="3.30.1150.10">
    <property type="match status" value="1"/>
</dbReference>
<evidence type="ECO:0000259" key="12">
    <source>
        <dbReference type="PROSITE" id="PS52015"/>
    </source>
</evidence>
<dbReference type="InterPro" id="IPR006260">
    <property type="entry name" value="TonB/TolA_C"/>
</dbReference>
<comment type="function">
    <text evidence="10">Interacts with outer membrane receptor proteins that carry out high-affinity binding and energy dependent uptake into the periplasmic space of specific substrates. It could act to transduce energy from the cytoplasmic membrane to specific energy-requiring processes in the outer membrane, resulting in the release into the periplasm of ligands bound by these outer membrane proteins.</text>
</comment>
<keyword evidence="9" id="KW-0472">Membrane</keyword>
<evidence type="ECO:0000256" key="1">
    <source>
        <dbReference type="ARBA" id="ARBA00004383"/>
    </source>
</evidence>
<keyword evidence="14" id="KW-1185">Reference proteome</keyword>
<dbReference type="OrthoDB" id="7390536at2"/>
<comment type="caution">
    <text evidence="13">The sequence shown here is derived from an EMBL/GenBank/DDBJ whole genome shotgun (WGS) entry which is preliminary data.</text>
</comment>
<evidence type="ECO:0000256" key="6">
    <source>
        <dbReference type="ARBA" id="ARBA00022692"/>
    </source>
</evidence>
<dbReference type="InterPro" id="IPR003538">
    <property type="entry name" value="TonB"/>
</dbReference>
<dbReference type="AlphaFoldDB" id="A0A2U2IZM3"/>
<feature type="domain" description="TonB C-terminal" evidence="12">
    <location>
        <begin position="150"/>
        <end position="244"/>
    </location>
</feature>
<comment type="similarity">
    <text evidence="2 10">Belongs to the TonB family.</text>
</comment>
<dbReference type="NCBIfam" id="TIGR01352">
    <property type="entry name" value="tonB_Cterm"/>
    <property type="match status" value="1"/>
</dbReference>
<dbReference type="GO" id="GO:0055085">
    <property type="term" value="P:transmembrane transport"/>
    <property type="evidence" value="ECO:0007669"/>
    <property type="project" value="InterPro"/>
</dbReference>
<feature type="compositionally biased region" description="Gly residues" evidence="11">
    <location>
        <begin position="124"/>
        <end position="149"/>
    </location>
</feature>
<evidence type="ECO:0000256" key="2">
    <source>
        <dbReference type="ARBA" id="ARBA00006555"/>
    </source>
</evidence>
<evidence type="ECO:0000256" key="4">
    <source>
        <dbReference type="ARBA" id="ARBA00022475"/>
    </source>
</evidence>
<dbReference type="InterPro" id="IPR037682">
    <property type="entry name" value="TonB_C"/>
</dbReference>
<organism evidence="13 14">
    <name type="scientific">Allosphingosinicella humi</name>
    <dbReference type="NCBI Taxonomy" id="2068657"/>
    <lineage>
        <taxon>Bacteria</taxon>
        <taxon>Pseudomonadati</taxon>
        <taxon>Pseudomonadota</taxon>
        <taxon>Alphaproteobacteria</taxon>
        <taxon>Sphingomonadales</taxon>
        <taxon>Sphingomonadaceae</taxon>
        <taxon>Allosphingosinicella</taxon>
    </lineage>
</organism>
<dbReference type="PRINTS" id="PR01374">
    <property type="entry name" value="TONBPROTEIN"/>
</dbReference>
<sequence length="244" mass="25274">MMARLDSDRLKSALGVAALHAALGYAFVAGLGFELPATVDSYLKLFDVRALPPPPPPVAQADPDSERTPEPEGAAAPPNLKADPAPIVAPKPEIVIPIPPPVVAAPVAGTGPAPSAGASDRPGPGTGAGGEGTGTGSGRFGSGTGGGGAATPARQIAGRIVDSDYPRAARRARDEGRVRVHFTVATNGRATDCRVVMSSGHPELDATTCRLIERRYRFEPARDARGQPVPETKGWEQVWWLEGR</sequence>
<keyword evidence="6" id="KW-0812">Transmembrane</keyword>
<dbReference type="Pfam" id="PF03544">
    <property type="entry name" value="TonB_C"/>
    <property type="match status" value="1"/>
</dbReference>
<reference evidence="13 14" key="1">
    <citation type="submission" date="2018-05" db="EMBL/GenBank/DDBJ databases">
        <title>Genome of Sphingosinicella humi QZX222.</title>
        <authorList>
            <person name="Qiao Z."/>
            <person name="Wang G."/>
        </authorList>
    </citation>
    <scope>NUCLEOTIDE SEQUENCE [LARGE SCALE GENOMIC DNA]</scope>
    <source>
        <strain evidence="13 14">QZX222</strain>
    </source>
</reference>
<keyword evidence="10" id="KW-0735">Signal-anchor</keyword>
<dbReference type="EMBL" id="QFFF01000001">
    <property type="protein sequence ID" value="PWG01545.1"/>
    <property type="molecule type" value="Genomic_DNA"/>
</dbReference>
<protein>
    <recommendedName>
        <fullName evidence="10">Protein TonB</fullName>
    </recommendedName>
</protein>
<feature type="region of interest" description="Disordered" evidence="11">
    <location>
        <begin position="53"/>
        <end position="86"/>
    </location>
</feature>
<evidence type="ECO:0000256" key="9">
    <source>
        <dbReference type="ARBA" id="ARBA00023136"/>
    </source>
</evidence>
<comment type="subcellular location">
    <subcellularLocation>
        <location evidence="1 10">Cell inner membrane</location>
        <topology evidence="1 10">Single-pass membrane protein</topology>
        <orientation evidence="1 10">Periplasmic side</orientation>
    </subcellularLocation>
</comment>
<evidence type="ECO:0000256" key="3">
    <source>
        <dbReference type="ARBA" id="ARBA00022448"/>
    </source>
</evidence>
<proteinExistence type="inferred from homology"/>
<dbReference type="Proteomes" id="UP000245916">
    <property type="component" value="Unassembled WGS sequence"/>
</dbReference>
<dbReference type="GO" id="GO:0031992">
    <property type="term" value="F:energy transducer activity"/>
    <property type="evidence" value="ECO:0007669"/>
    <property type="project" value="InterPro"/>
</dbReference>
<feature type="compositionally biased region" description="Low complexity" evidence="11">
    <location>
        <begin position="109"/>
        <end position="123"/>
    </location>
</feature>
<dbReference type="GO" id="GO:0030288">
    <property type="term" value="C:outer membrane-bounded periplasmic space"/>
    <property type="evidence" value="ECO:0007669"/>
    <property type="project" value="InterPro"/>
</dbReference>
<evidence type="ECO:0000256" key="5">
    <source>
        <dbReference type="ARBA" id="ARBA00022519"/>
    </source>
</evidence>
<dbReference type="GO" id="GO:0015031">
    <property type="term" value="P:protein transport"/>
    <property type="evidence" value="ECO:0007669"/>
    <property type="project" value="UniProtKB-UniRule"/>
</dbReference>
<dbReference type="PANTHER" id="PTHR33446">
    <property type="entry name" value="PROTEIN TONB-RELATED"/>
    <property type="match status" value="1"/>
</dbReference>
<keyword evidence="3 10" id="KW-0813">Transport</keyword>
<keyword evidence="4 10" id="KW-1003">Cell membrane</keyword>
<evidence type="ECO:0000256" key="11">
    <source>
        <dbReference type="SAM" id="MobiDB-lite"/>
    </source>
</evidence>
<dbReference type="SUPFAM" id="SSF74653">
    <property type="entry name" value="TolA/TonB C-terminal domain"/>
    <property type="match status" value="1"/>
</dbReference>
<dbReference type="GO" id="GO:0005886">
    <property type="term" value="C:plasma membrane"/>
    <property type="evidence" value="ECO:0007669"/>
    <property type="project" value="UniProtKB-SubCell"/>
</dbReference>
<evidence type="ECO:0000256" key="8">
    <source>
        <dbReference type="ARBA" id="ARBA00022989"/>
    </source>
</evidence>
<evidence type="ECO:0000313" key="14">
    <source>
        <dbReference type="Proteomes" id="UP000245916"/>
    </source>
</evidence>
<keyword evidence="7 10" id="KW-0653">Protein transport</keyword>
<evidence type="ECO:0000256" key="7">
    <source>
        <dbReference type="ARBA" id="ARBA00022927"/>
    </source>
</evidence>
<name>A0A2U2IZM3_9SPHN</name>
<dbReference type="PROSITE" id="PS52015">
    <property type="entry name" value="TONB_CTD"/>
    <property type="match status" value="1"/>
</dbReference>
<dbReference type="RefSeq" id="WP_109269685.1">
    <property type="nucleotide sequence ID" value="NZ_QFFF01000001.1"/>
</dbReference>
<dbReference type="InterPro" id="IPR051045">
    <property type="entry name" value="TonB-dependent_transducer"/>
</dbReference>
<evidence type="ECO:0000313" key="13">
    <source>
        <dbReference type="EMBL" id="PWG01545.1"/>
    </source>
</evidence>
<keyword evidence="8" id="KW-1133">Transmembrane helix</keyword>
<accession>A0A2U2IZM3</accession>